<dbReference type="InterPro" id="IPR036390">
    <property type="entry name" value="WH_DNA-bd_sf"/>
</dbReference>
<keyword evidence="3" id="KW-0648">Protein biosynthesis</keyword>
<evidence type="ECO:0000313" key="7">
    <source>
        <dbReference type="Proteomes" id="UP000235598"/>
    </source>
</evidence>
<dbReference type="CDD" id="cd04171">
    <property type="entry name" value="SelB"/>
    <property type="match status" value="1"/>
</dbReference>
<dbReference type="GO" id="GO:0003746">
    <property type="term" value="F:translation elongation factor activity"/>
    <property type="evidence" value="ECO:0007669"/>
    <property type="project" value="UniProtKB-KW"/>
</dbReference>
<dbReference type="SUPFAM" id="SSF46785">
    <property type="entry name" value="Winged helix' DNA-binding domain"/>
    <property type="match status" value="1"/>
</dbReference>
<dbReference type="GO" id="GO:0005525">
    <property type="term" value="F:GTP binding"/>
    <property type="evidence" value="ECO:0007669"/>
    <property type="project" value="UniProtKB-KW"/>
</dbReference>
<dbReference type="InterPro" id="IPR004535">
    <property type="entry name" value="Transl_elong_SelB"/>
</dbReference>
<organism evidence="6 7">
    <name type="scientific">Brevibacterium paucivorans</name>
    <dbReference type="NCBI Taxonomy" id="170994"/>
    <lineage>
        <taxon>Bacteria</taxon>
        <taxon>Bacillati</taxon>
        <taxon>Actinomycetota</taxon>
        <taxon>Actinomycetes</taxon>
        <taxon>Micrococcales</taxon>
        <taxon>Brevibacteriaceae</taxon>
        <taxon>Brevibacterium</taxon>
    </lineage>
</organism>
<evidence type="ECO:0000259" key="5">
    <source>
        <dbReference type="PROSITE" id="PS51722"/>
    </source>
</evidence>
<dbReference type="Gene3D" id="2.40.30.10">
    <property type="entry name" value="Translation factors"/>
    <property type="match status" value="1"/>
</dbReference>
<dbReference type="SUPFAM" id="SSF52540">
    <property type="entry name" value="P-loop containing nucleoside triphosphate hydrolases"/>
    <property type="match status" value="1"/>
</dbReference>
<dbReference type="Gene3D" id="1.10.10.10">
    <property type="entry name" value="Winged helix-like DNA-binding domain superfamily/Winged helix DNA-binding domain"/>
    <property type="match status" value="1"/>
</dbReference>
<dbReference type="Proteomes" id="UP000235598">
    <property type="component" value="Unassembled WGS sequence"/>
</dbReference>
<dbReference type="PANTHER" id="PTHR43721:SF22">
    <property type="entry name" value="ELONGATION FACTOR TU, MITOCHONDRIAL"/>
    <property type="match status" value="1"/>
</dbReference>
<evidence type="ECO:0000256" key="1">
    <source>
        <dbReference type="ARBA" id="ARBA00004496"/>
    </source>
</evidence>
<dbReference type="PANTHER" id="PTHR43721">
    <property type="entry name" value="ELONGATION FACTOR TU-RELATED"/>
    <property type="match status" value="1"/>
</dbReference>
<evidence type="ECO:0000313" key="6">
    <source>
        <dbReference type="EMBL" id="PMD05650.1"/>
    </source>
</evidence>
<dbReference type="PROSITE" id="PS51722">
    <property type="entry name" value="G_TR_2"/>
    <property type="match status" value="1"/>
</dbReference>
<keyword evidence="2" id="KW-0963">Cytoplasm</keyword>
<dbReference type="InterPro" id="IPR036388">
    <property type="entry name" value="WH-like_DNA-bd_sf"/>
</dbReference>
<sequence>MQARKLNARIADMSFVVATAGHVDHGKSALVRALTGSDPDRLDEEKRRGLTIDLGFAHCTLPSGTHVSFVDVPGHERFIGNMLAGLGPAPIVCFVVAADEGWSAQSTDHRDALEALGITRGVIVLTKCDSATPEQIAHASSQARTELSCLQDAPLVTTSAVTGDGLPELLGALDAVTSAAPPPATDGRVRIWVDRAFSITGAGTIVTGTLGEGTVTAEQNLELASAQSRTRVTARGLQNHNSSVSSIEPVSRVALNLRGVSAQDISRGDALITPDSWHVADVVDVAGTAVDTIPTDVTVHIGAASLQAHVRPLSDRYARLKLSRSIPVQVGDRLVVRGSGERAVLGGLTVLDVDPPELFRRSSATERAHALEHYSPADFTAELTRRGHVRESTLTTFGYDVPAQANPLPAGIQRMGAWLVRQDVVRAWVARVARLLEDDARDPLSRGVPLAQLAKSVGCPRELVEGLVESPAEVVSGFARLPGSDSLGAAEAGVTELERRLSEHPFDAPEARDLEDLGLGVRELAAAEQAGRLLRLNDGVVVLPSTPARAMRVLAGLSQPFTLSQARKALDTTRRVAIPLLEHTDARGWTTRVDGNLRRVRG</sequence>
<dbReference type="GO" id="GO:0005737">
    <property type="term" value="C:cytoplasm"/>
    <property type="evidence" value="ECO:0007669"/>
    <property type="project" value="UniProtKB-SubCell"/>
</dbReference>
<dbReference type="EMBL" id="PNHK01000002">
    <property type="protein sequence ID" value="PMD05650.1"/>
    <property type="molecule type" value="Genomic_DNA"/>
</dbReference>
<dbReference type="Pfam" id="PF09107">
    <property type="entry name" value="WHD_3rd_SelB"/>
    <property type="match status" value="1"/>
</dbReference>
<dbReference type="AlphaFoldDB" id="A0A2N6VND1"/>
<accession>A0A2N6VND1</accession>
<keyword evidence="6" id="KW-0251">Elongation factor</keyword>
<proteinExistence type="predicted"/>
<dbReference type="GO" id="GO:0003924">
    <property type="term" value="F:GTPase activity"/>
    <property type="evidence" value="ECO:0007669"/>
    <property type="project" value="InterPro"/>
</dbReference>
<dbReference type="InterPro" id="IPR000795">
    <property type="entry name" value="T_Tr_GTP-bd_dom"/>
</dbReference>
<dbReference type="Pfam" id="PF00009">
    <property type="entry name" value="GTP_EFTU"/>
    <property type="match status" value="1"/>
</dbReference>
<protein>
    <submittedName>
        <fullName evidence="6">Selenocysteine-specific translation elongation factor</fullName>
    </submittedName>
</protein>
<keyword evidence="4" id="KW-0342">GTP-binding</keyword>
<dbReference type="Pfam" id="PF25461">
    <property type="entry name" value="Beta-barrel_SelB"/>
    <property type="match status" value="1"/>
</dbReference>
<dbReference type="GO" id="GO:0003723">
    <property type="term" value="F:RNA binding"/>
    <property type="evidence" value="ECO:0007669"/>
    <property type="project" value="InterPro"/>
</dbReference>
<name>A0A2N6VND1_9MICO</name>
<comment type="caution">
    <text evidence="6">The sequence shown here is derived from an EMBL/GenBank/DDBJ whole genome shotgun (WGS) entry which is preliminary data.</text>
</comment>
<evidence type="ECO:0000256" key="4">
    <source>
        <dbReference type="ARBA" id="ARBA00023134"/>
    </source>
</evidence>
<dbReference type="GO" id="GO:0001514">
    <property type="term" value="P:selenocysteine incorporation"/>
    <property type="evidence" value="ECO:0007669"/>
    <property type="project" value="InterPro"/>
</dbReference>
<keyword evidence="4" id="KW-0547">Nucleotide-binding</keyword>
<dbReference type="InterPro" id="IPR057335">
    <property type="entry name" value="Beta-barrel_SelB"/>
</dbReference>
<reference evidence="6 7" key="1">
    <citation type="submission" date="2017-09" db="EMBL/GenBank/DDBJ databases">
        <title>Bacterial strain isolated from the female urinary microbiota.</title>
        <authorList>
            <person name="Thomas-White K."/>
            <person name="Kumar N."/>
            <person name="Forster S."/>
            <person name="Putonti C."/>
            <person name="Lawley T."/>
            <person name="Wolfe A.J."/>
        </authorList>
    </citation>
    <scope>NUCLEOTIDE SEQUENCE [LARGE SCALE GENOMIC DNA]</scope>
    <source>
        <strain evidence="6 7">UMB1301</strain>
    </source>
</reference>
<dbReference type="OrthoDB" id="9803139at2"/>
<feature type="domain" description="Tr-type G" evidence="5">
    <location>
        <begin position="12"/>
        <end position="183"/>
    </location>
</feature>
<dbReference type="InterPro" id="IPR050055">
    <property type="entry name" value="EF-Tu_GTPase"/>
</dbReference>
<comment type="subcellular location">
    <subcellularLocation>
        <location evidence="1">Cytoplasm</location>
    </subcellularLocation>
</comment>
<evidence type="ECO:0000256" key="3">
    <source>
        <dbReference type="ARBA" id="ARBA00022917"/>
    </source>
</evidence>
<dbReference type="SUPFAM" id="SSF50447">
    <property type="entry name" value="Translation proteins"/>
    <property type="match status" value="1"/>
</dbReference>
<dbReference type="InterPro" id="IPR015191">
    <property type="entry name" value="SelB_WHD4"/>
</dbReference>
<dbReference type="NCBIfam" id="TIGR00475">
    <property type="entry name" value="selB"/>
    <property type="match status" value="1"/>
</dbReference>
<dbReference type="InterPro" id="IPR027417">
    <property type="entry name" value="P-loop_NTPase"/>
</dbReference>
<gene>
    <name evidence="6" type="primary">selB</name>
    <name evidence="6" type="ORF">CJ199_06495</name>
</gene>
<evidence type="ECO:0000256" key="2">
    <source>
        <dbReference type="ARBA" id="ARBA00022490"/>
    </source>
</evidence>
<dbReference type="Gene3D" id="3.40.50.300">
    <property type="entry name" value="P-loop containing nucleotide triphosphate hydrolases"/>
    <property type="match status" value="1"/>
</dbReference>
<dbReference type="InterPro" id="IPR009000">
    <property type="entry name" value="Transl_B-barrel_sf"/>
</dbReference>